<evidence type="ECO:0000313" key="5">
    <source>
        <dbReference type="EnsemblMetazoa" id="G24653.2:cds"/>
    </source>
</evidence>
<evidence type="ECO:0000256" key="2">
    <source>
        <dbReference type="SAM" id="Coils"/>
    </source>
</evidence>
<keyword evidence="6" id="KW-1185">Reference proteome</keyword>
<dbReference type="InterPro" id="IPR016187">
    <property type="entry name" value="CTDL_fold"/>
</dbReference>
<dbReference type="InterPro" id="IPR013320">
    <property type="entry name" value="ConA-like_dom_sf"/>
</dbReference>
<organism evidence="5 6">
    <name type="scientific">Magallana gigas</name>
    <name type="common">Pacific oyster</name>
    <name type="synonym">Crassostrea gigas</name>
    <dbReference type="NCBI Taxonomy" id="29159"/>
    <lineage>
        <taxon>Eukaryota</taxon>
        <taxon>Metazoa</taxon>
        <taxon>Spiralia</taxon>
        <taxon>Lophotrochozoa</taxon>
        <taxon>Mollusca</taxon>
        <taxon>Bivalvia</taxon>
        <taxon>Autobranchia</taxon>
        <taxon>Pteriomorphia</taxon>
        <taxon>Ostreida</taxon>
        <taxon>Ostreoidea</taxon>
        <taxon>Ostreidae</taxon>
        <taxon>Magallana</taxon>
    </lineage>
</organism>
<evidence type="ECO:0000259" key="4">
    <source>
        <dbReference type="PROSITE" id="PS50060"/>
    </source>
</evidence>
<dbReference type="InterPro" id="IPR001304">
    <property type="entry name" value="C-type_lectin-like"/>
</dbReference>
<dbReference type="PROSITE" id="PS50060">
    <property type="entry name" value="MAM_2"/>
    <property type="match status" value="1"/>
</dbReference>
<dbReference type="PROSITE" id="PS50041">
    <property type="entry name" value="C_TYPE_LECTIN_2"/>
    <property type="match status" value="1"/>
</dbReference>
<dbReference type="InterPro" id="IPR050111">
    <property type="entry name" value="C-type_lectin/snaclec_domain"/>
</dbReference>
<dbReference type="InterPro" id="IPR018378">
    <property type="entry name" value="C-type_lectin_CS"/>
</dbReference>
<accession>A0A8W8KQQ0</accession>
<protein>
    <submittedName>
        <fullName evidence="5">Uncharacterized protein</fullName>
    </submittedName>
</protein>
<feature type="domain" description="C-type lectin" evidence="3">
    <location>
        <begin position="202"/>
        <end position="327"/>
    </location>
</feature>
<dbReference type="AlphaFoldDB" id="A0A8W8KQQ0"/>
<dbReference type="Gene3D" id="2.60.120.200">
    <property type="match status" value="1"/>
</dbReference>
<dbReference type="PANTHER" id="PTHR22803">
    <property type="entry name" value="MANNOSE, PHOSPHOLIPASE, LECTIN RECEPTOR RELATED"/>
    <property type="match status" value="1"/>
</dbReference>
<evidence type="ECO:0000256" key="1">
    <source>
        <dbReference type="ARBA" id="ARBA00023157"/>
    </source>
</evidence>
<reference evidence="5" key="1">
    <citation type="submission" date="2022-08" db="UniProtKB">
        <authorList>
            <consortium name="EnsemblMetazoa"/>
        </authorList>
    </citation>
    <scope>IDENTIFICATION</scope>
    <source>
        <strain evidence="5">05x7-T-G4-1.051#20</strain>
    </source>
</reference>
<dbReference type="SMART" id="SM00034">
    <property type="entry name" value="CLECT"/>
    <property type="match status" value="1"/>
</dbReference>
<dbReference type="Pfam" id="PF00059">
    <property type="entry name" value="Lectin_C"/>
    <property type="match status" value="1"/>
</dbReference>
<dbReference type="SMART" id="SM00137">
    <property type="entry name" value="MAM"/>
    <property type="match status" value="1"/>
</dbReference>
<dbReference type="GO" id="GO:0016020">
    <property type="term" value="C:membrane"/>
    <property type="evidence" value="ECO:0007669"/>
    <property type="project" value="InterPro"/>
</dbReference>
<evidence type="ECO:0000259" key="3">
    <source>
        <dbReference type="PROSITE" id="PS50041"/>
    </source>
</evidence>
<dbReference type="CDD" id="cd00037">
    <property type="entry name" value="CLECT"/>
    <property type="match status" value="1"/>
</dbReference>
<feature type="domain" description="MAM" evidence="4">
    <location>
        <begin position="54"/>
        <end position="111"/>
    </location>
</feature>
<name>A0A8W8KQQ0_MAGGI</name>
<dbReference type="Proteomes" id="UP000005408">
    <property type="component" value="Unassembled WGS sequence"/>
</dbReference>
<dbReference type="SUPFAM" id="SSF49899">
    <property type="entry name" value="Concanavalin A-like lectins/glucanases"/>
    <property type="match status" value="1"/>
</dbReference>
<dbReference type="SUPFAM" id="SSF56436">
    <property type="entry name" value="C-type lectin-like"/>
    <property type="match status" value="1"/>
</dbReference>
<dbReference type="InterPro" id="IPR000998">
    <property type="entry name" value="MAM_dom"/>
</dbReference>
<keyword evidence="1" id="KW-1015">Disulfide bond</keyword>
<dbReference type="PROSITE" id="PS00615">
    <property type="entry name" value="C_TYPE_LECTIN_1"/>
    <property type="match status" value="1"/>
</dbReference>
<dbReference type="Gene3D" id="3.10.100.10">
    <property type="entry name" value="Mannose-Binding Protein A, subunit A"/>
    <property type="match status" value="1"/>
</dbReference>
<dbReference type="InterPro" id="IPR016186">
    <property type="entry name" value="C-type_lectin-like/link_sf"/>
</dbReference>
<dbReference type="EnsemblMetazoa" id="G24653.2">
    <property type="protein sequence ID" value="G24653.2:cds"/>
    <property type="gene ID" value="G24653"/>
</dbReference>
<proteinExistence type="predicted"/>
<evidence type="ECO:0000313" key="6">
    <source>
        <dbReference type="Proteomes" id="UP000005408"/>
    </source>
</evidence>
<feature type="coiled-coil region" evidence="2">
    <location>
        <begin position="8"/>
        <end position="35"/>
    </location>
</feature>
<sequence>MHTFQTTYNDVRNKAEELAALVQRLKVQLDNTIESNCGDLGANAASNMYSYNLTHCDFEDGVHMCNFTQNTDDQYNWLLDNALPDHTLGSKLGHSLKSQHPKSNQNTAGKFSVYLQVGNQRGSPVFTVTNIPPHDWTLAEITPDPEYLRRQFQIVFEADHLNQYVYVDDLSVYNAPCSTEGIRFLRCPNGSVIYNVSGTTTCYVFHVEPKTYLDAMKACKARWPQASLIAIETAAEQTFISNMIKNSNAMRLAADFGLWTNGNDLDQENSFTWTGQAHPVPLNYTHWHPGQPNNVAGNQNCLLIEYPRYDYEWGDVSCSEKHAFICEMTFDQKARQSHFNSGSIIG</sequence>
<keyword evidence="2" id="KW-0175">Coiled coil</keyword>